<keyword evidence="12" id="KW-1185">Reference proteome</keyword>
<evidence type="ECO:0000256" key="7">
    <source>
        <dbReference type="ARBA" id="ARBA00023128"/>
    </source>
</evidence>
<dbReference type="InterPro" id="IPR002813">
    <property type="entry name" value="Arg_biosynth_ArgJ"/>
</dbReference>
<reference evidence="11 12" key="1">
    <citation type="submission" date="2024-01" db="EMBL/GenBank/DDBJ databases">
        <title>A draft genome for a cacao thread blight-causing isolate of Paramarasmius palmivorus.</title>
        <authorList>
            <person name="Baruah I.K."/>
            <person name="Bukari Y."/>
            <person name="Amoako-Attah I."/>
            <person name="Meinhardt L.W."/>
            <person name="Bailey B.A."/>
            <person name="Cohen S.P."/>
        </authorList>
    </citation>
    <scope>NUCLEOTIDE SEQUENCE [LARGE SCALE GENOMIC DNA]</scope>
    <source>
        <strain evidence="11 12">GH-12</strain>
    </source>
</reference>
<dbReference type="SUPFAM" id="SSF56266">
    <property type="entry name" value="DmpA/ArgJ-like"/>
    <property type="match status" value="1"/>
</dbReference>
<comment type="subunit">
    <text evidence="10">Heterodimer of an alpha and a beta chain.</text>
</comment>
<protein>
    <recommendedName>
        <fullName evidence="10">Arginine biosynthesis bifunctional protein ArgJ, mitochondrial</fullName>
    </recommendedName>
    <domain>
        <recommendedName>
            <fullName evidence="10">Glutamate N-acetyltransferase</fullName>
            <shortName evidence="10">GAT</shortName>
            <ecNumber evidence="10">2.3.1.35</ecNumber>
        </recommendedName>
        <alternativeName>
            <fullName evidence="10">Ornithine acetyltransferase</fullName>
            <shortName evidence="10">OATase</shortName>
        </alternativeName>
        <alternativeName>
            <fullName evidence="10">Ornithine transacetylase</fullName>
        </alternativeName>
    </domain>
    <domain>
        <recommendedName>
            <fullName evidence="10">Amino-acid acetyltransferase</fullName>
            <ecNumber evidence="10">2.3.1.1</ecNumber>
        </recommendedName>
        <alternativeName>
            <fullName evidence="10">N-acetylglutamate synthase</fullName>
            <shortName evidence="10">AGS</shortName>
        </alternativeName>
    </domain>
    <component>
        <recommendedName>
            <fullName evidence="10">Arginine biosynthesis bifunctional protein ArgJ alpha chain</fullName>
        </recommendedName>
    </component>
    <component>
        <recommendedName>
            <fullName evidence="10">Arginine biosynthesis bifunctional protein ArgJ beta chain</fullName>
        </recommendedName>
    </component>
</protein>
<evidence type="ECO:0000256" key="10">
    <source>
        <dbReference type="HAMAP-Rule" id="MF_03124"/>
    </source>
</evidence>
<keyword evidence="4 10" id="KW-0028">Amino-acid biosynthesis</keyword>
<dbReference type="Gene3D" id="3.60.70.12">
    <property type="entry name" value="L-amino peptidase D-ALA esterase/amidase"/>
    <property type="match status" value="1"/>
</dbReference>
<dbReference type="HAMAP" id="MF_01106">
    <property type="entry name" value="ArgJ"/>
    <property type="match status" value="1"/>
</dbReference>
<feature type="site" description="Cleavage; by autolysis" evidence="10">
    <location>
        <begin position="231"/>
        <end position="232"/>
    </location>
</feature>
<dbReference type="CDD" id="cd02152">
    <property type="entry name" value="OAT"/>
    <property type="match status" value="1"/>
</dbReference>
<feature type="active site" description="Nucleophile" evidence="10">
    <location>
        <position position="232"/>
    </location>
</feature>
<dbReference type="InterPro" id="IPR016117">
    <property type="entry name" value="ArgJ-like_dom_sf"/>
</dbReference>
<feature type="binding site" evidence="10">
    <location>
        <position position="212"/>
    </location>
    <ligand>
        <name>substrate</name>
    </ligand>
</feature>
<feature type="site" description="Involved in the stabilization of negative charge on the oxyanion by the formation of the oxyanion hole" evidence="10">
    <location>
        <position position="143"/>
    </location>
</feature>
<dbReference type="AlphaFoldDB" id="A0AAW0ECC2"/>
<evidence type="ECO:0000256" key="5">
    <source>
        <dbReference type="ARBA" id="ARBA00022679"/>
    </source>
</evidence>
<comment type="similarity">
    <text evidence="2 10">Belongs to the ArgJ family.</text>
</comment>
<evidence type="ECO:0000313" key="12">
    <source>
        <dbReference type="Proteomes" id="UP001383192"/>
    </source>
</evidence>
<dbReference type="PANTHER" id="PTHR23100:SF0">
    <property type="entry name" value="ARGININE BIOSYNTHESIS BIFUNCTIONAL PROTEIN ARGJ, MITOCHONDRIAL"/>
    <property type="match status" value="1"/>
</dbReference>
<dbReference type="EMBL" id="JAYKXP010000001">
    <property type="protein sequence ID" value="KAK7062906.1"/>
    <property type="molecule type" value="Genomic_DNA"/>
</dbReference>
<feature type="chain" id="PRO_5043070965" description="Arginine biosynthesis bifunctional protein ArgJ alpha chain" evidence="10">
    <location>
        <begin position="1"/>
        <end position="231"/>
    </location>
</feature>
<evidence type="ECO:0000256" key="4">
    <source>
        <dbReference type="ARBA" id="ARBA00022605"/>
    </source>
</evidence>
<dbReference type="FunFam" id="3.30.2330.10:FF:000001">
    <property type="entry name" value="Arginine biosynthesis bifunctional protein ArgJ, mitochondrial"/>
    <property type="match status" value="1"/>
</dbReference>
<dbReference type="Gene3D" id="3.10.20.340">
    <property type="entry name" value="ArgJ beta chain, C-terminal domain"/>
    <property type="match status" value="1"/>
</dbReference>
<comment type="caution">
    <text evidence="10">Lacks conserved residue(s) required for the propagation of feature annotation.</text>
</comment>
<comment type="pathway">
    <text evidence="10">Amino-acid biosynthesis; L-arginine biosynthesis; L-ornithine and N-acetyl-L-glutamate from L-glutamate and N(2)-acetyl-L-ornithine (cyclic): step 1/1.</text>
</comment>
<comment type="caution">
    <text evidence="11">The sequence shown here is derived from an EMBL/GenBank/DDBJ whole genome shotgun (WGS) entry which is preliminary data.</text>
</comment>
<dbReference type="NCBIfam" id="NF003802">
    <property type="entry name" value="PRK05388.1"/>
    <property type="match status" value="1"/>
</dbReference>
<gene>
    <name evidence="11" type="primary">ECM42</name>
    <name evidence="11" type="ORF">VNI00_000404</name>
</gene>
<sequence>MSRLVFKRFSSTVTIKPTPSKSHYHQPIPSASFPSGYLLTGVHAGVKKKPEVLDVGIILSTSKRPTSAAACFTKNAFKAAPVVVSEKVLAENVGKARAVVVNSGCANAVTGRQGMEDAWAMVKETDALLDSPSGHETLVMSTGVIGQNLPISKIITAIRSQHRDQKTSTLGNDFAAWERAAKAFMTTDTFPKLRSKVFSINGVEYRMAGMDKGAGMIHPDMGPPTIGPLHATLLGCIMTDAAVSPRSLQRALTYAVERSFNSISVDGDMSTNDTILLMANGAAAERAGVDVQEIDDETNPAAFEIFRKELTDFATDLAKLVVRDGEGATKFVTVTVKGAPTYQDAHKVASRISTSALVKTALYGEDANWGRVLAATGSVNLSAPLHPDRVSVTFVPSDGTTPLPVLVNGEPEKVDEERASEILSLEDFEVLVNLGGGDEAEVAKYYTCDFSYVSCTSDVAFQVAVTDVLAIGIREN</sequence>
<dbReference type="FunFam" id="3.10.20.340:FF:000002">
    <property type="entry name" value="Arginine biosynthesis bifunctional protein ArgJ, mitochondrial"/>
    <property type="match status" value="1"/>
</dbReference>
<feature type="site" description="Involved in the stabilization of negative charge on the oxyanion by the formation of the oxyanion hole" evidence="10">
    <location>
        <position position="142"/>
    </location>
</feature>
<evidence type="ECO:0000256" key="6">
    <source>
        <dbReference type="ARBA" id="ARBA00022813"/>
    </source>
</evidence>
<dbReference type="EC" id="2.3.1.1" evidence="10"/>
<dbReference type="Proteomes" id="UP001383192">
    <property type="component" value="Unassembled WGS sequence"/>
</dbReference>
<feature type="binding site" evidence="10">
    <location>
        <position position="186"/>
    </location>
    <ligand>
        <name>substrate</name>
    </ligand>
</feature>
<comment type="catalytic activity">
    <reaction evidence="10">
        <text>L-glutamate + acetyl-CoA = N-acetyl-L-glutamate + CoA + H(+)</text>
        <dbReference type="Rhea" id="RHEA:24292"/>
        <dbReference type="ChEBI" id="CHEBI:15378"/>
        <dbReference type="ChEBI" id="CHEBI:29985"/>
        <dbReference type="ChEBI" id="CHEBI:44337"/>
        <dbReference type="ChEBI" id="CHEBI:57287"/>
        <dbReference type="ChEBI" id="CHEBI:57288"/>
        <dbReference type="EC" id="2.3.1.1"/>
    </reaction>
</comment>
<evidence type="ECO:0000256" key="9">
    <source>
        <dbReference type="ARBA" id="ARBA00023315"/>
    </source>
</evidence>
<dbReference type="Gene3D" id="3.30.2330.10">
    <property type="entry name" value="arginine biosynthesis bifunctional protein suprefamily"/>
    <property type="match status" value="1"/>
</dbReference>
<comment type="pathway">
    <text evidence="10">Amino-acid biosynthesis; L-arginine biosynthesis; N(2)-acetyl-L-ornithine from L-glutamate: step 1/4.</text>
</comment>
<keyword evidence="6 10" id="KW-0068">Autocatalytic cleavage</keyword>
<evidence type="ECO:0000256" key="2">
    <source>
        <dbReference type="ARBA" id="ARBA00006774"/>
    </source>
</evidence>
<dbReference type="NCBIfam" id="TIGR00120">
    <property type="entry name" value="ArgJ"/>
    <property type="match status" value="1"/>
</dbReference>
<dbReference type="GO" id="GO:0004358">
    <property type="term" value="F:L-glutamate N-acetyltransferase activity, acting on acetyl-L-ornithine as donor"/>
    <property type="evidence" value="ECO:0007669"/>
    <property type="project" value="UniProtKB-UniRule"/>
</dbReference>
<dbReference type="GO" id="GO:0006592">
    <property type="term" value="P:ornithine biosynthetic process"/>
    <property type="evidence" value="ECO:0007669"/>
    <property type="project" value="TreeGrafter"/>
</dbReference>
<keyword evidence="8 10" id="KW-0511">Multifunctional enzyme</keyword>
<comment type="function">
    <text evidence="10">Catalyzes two activities which are involved in the cyclic version of arginine biosynthesis: the synthesis of acetylglutamate from glutamate and acetyl-CoA, and of ornithine by transacetylation between acetylornithine and glutamate.</text>
</comment>
<feature type="binding site" evidence="10">
    <location>
        <position position="326"/>
    </location>
    <ligand>
        <name>substrate</name>
    </ligand>
</feature>
<evidence type="ECO:0000256" key="3">
    <source>
        <dbReference type="ARBA" id="ARBA00022571"/>
    </source>
</evidence>
<feature type="binding site" evidence="10">
    <location>
        <position position="232"/>
    </location>
    <ligand>
        <name>substrate</name>
    </ligand>
</feature>
<keyword evidence="3 10" id="KW-0055">Arginine biosynthesis</keyword>
<feature type="chain" id="PRO_5043070964" description="Arginine biosynthesis bifunctional protein ArgJ beta chain" evidence="10">
    <location>
        <begin position="232"/>
        <end position="476"/>
    </location>
</feature>
<dbReference type="GO" id="GO:0005759">
    <property type="term" value="C:mitochondrial matrix"/>
    <property type="evidence" value="ECO:0007669"/>
    <property type="project" value="UniProtKB-SubCell"/>
</dbReference>
<dbReference type="PANTHER" id="PTHR23100">
    <property type="entry name" value="ARGININE BIOSYNTHESIS BIFUNCTIONAL PROTEIN ARGJ"/>
    <property type="match status" value="1"/>
</dbReference>
<dbReference type="EC" id="2.3.1.35" evidence="10"/>
<comment type="PTM">
    <text evidence="10">The alpha and beta chains are autoproteolytically processed from a single precursor protein within the mitochondrion.</text>
</comment>
<comment type="subcellular location">
    <subcellularLocation>
        <location evidence="1 10">Mitochondrion matrix</location>
    </subcellularLocation>
</comment>
<dbReference type="Pfam" id="PF01960">
    <property type="entry name" value="ArgJ"/>
    <property type="match status" value="1"/>
</dbReference>
<organism evidence="11 12">
    <name type="scientific">Paramarasmius palmivorus</name>
    <dbReference type="NCBI Taxonomy" id="297713"/>
    <lineage>
        <taxon>Eukaryota</taxon>
        <taxon>Fungi</taxon>
        <taxon>Dikarya</taxon>
        <taxon>Basidiomycota</taxon>
        <taxon>Agaricomycotina</taxon>
        <taxon>Agaricomycetes</taxon>
        <taxon>Agaricomycetidae</taxon>
        <taxon>Agaricales</taxon>
        <taxon>Marasmiineae</taxon>
        <taxon>Marasmiaceae</taxon>
        <taxon>Paramarasmius</taxon>
    </lineage>
</organism>
<dbReference type="GO" id="GO:0004042">
    <property type="term" value="F:L-glutamate N-acetyltransferase activity"/>
    <property type="evidence" value="ECO:0007669"/>
    <property type="project" value="UniProtKB-UniRule"/>
</dbReference>
<proteinExistence type="inferred from homology"/>
<keyword evidence="9 10" id="KW-0012">Acyltransferase</keyword>
<evidence type="ECO:0000256" key="8">
    <source>
        <dbReference type="ARBA" id="ARBA00023268"/>
    </source>
</evidence>
<keyword evidence="5 10" id="KW-0808">Transferase</keyword>
<comment type="catalytic activity">
    <reaction evidence="10">
        <text>N(2)-acetyl-L-ornithine + L-glutamate = N-acetyl-L-glutamate + L-ornithine</text>
        <dbReference type="Rhea" id="RHEA:15349"/>
        <dbReference type="ChEBI" id="CHEBI:29985"/>
        <dbReference type="ChEBI" id="CHEBI:44337"/>
        <dbReference type="ChEBI" id="CHEBI:46911"/>
        <dbReference type="ChEBI" id="CHEBI:57805"/>
        <dbReference type="EC" id="2.3.1.35"/>
    </reaction>
</comment>
<accession>A0AAW0ECC2</accession>
<dbReference type="InterPro" id="IPR042195">
    <property type="entry name" value="ArgJ_beta_C"/>
</dbReference>
<keyword evidence="7 10" id="KW-0496">Mitochondrion</keyword>
<evidence type="ECO:0000313" key="11">
    <source>
        <dbReference type="EMBL" id="KAK7062906.1"/>
    </source>
</evidence>
<name>A0AAW0ECC2_9AGAR</name>
<dbReference type="GO" id="GO:0006526">
    <property type="term" value="P:L-arginine biosynthetic process"/>
    <property type="evidence" value="ECO:0007669"/>
    <property type="project" value="UniProtKB-UniRule"/>
</dbReference>
<evidence type="ECO:0000256" key="1">
    <source>
        <dbReference type="ARBA" id="ARBA00004305"/>
    </source>
</evidence>